<evidence type="ECO:0000313" key="4">
    <source>
        <dbReference type="EMBL" id="TNV87886.1"/>
    </source>
</evidence>
<feature type="compositionally biased region" description="Polar residues" evidence="3">
    <location>
        <begin position="130"/>
        <end position="146"/>
    </location>
</feature>
<organism evidence="4 5">
    <name type="scientific">Halteria grandinella</name>
    <dbReference type="NCBI Taxonomy" id="5974"/>
    <lineage>
        <taxon>Eukaryota</taxon>
        <taxon>Sar</taxon>
        <taxon>Alveolata</taxon>
        <taxon>Ciliophora</taxon>
        <taxon>Intramacronucleata</taxon>
        <taxon>Spirotrichea</taxon>
        <taxon>Stichotrichia</taxon>
        <taxon>Sporadotrichida</taxon>
        <taxon>Halteriidae</taxon>
        <taxon>Halteria</taxon>
    </lineage>
</organism>
<dbReference type="PANTHER" id="PTHR24180">
    <property type="entry name" value="CYCLIN-DEPENDENT KINASE INHIBITOR 2C-RELATED"/>
    <property type="match status" value="1"/>
</dbReference>
<dbReference type="EMBL" id="RRYP01000164">
    <property type="protein sequence ID" value="TNV87886.1"/>
    <property type="molecule type" value="Genomic_DNA"/>
</dbReference>
<evidence type="ECO:0000256" key="1">
    <source>
        <dbReference type="ARBA" id="ARBA00022737"/>
    </source>
</evidence>
<dbReference type="InterPro" id="IPR051637">
    <property type="entry name" value="Ank_repeat_dom-contain_49"/>
</dbReference>
<dbReference type="AlphaFoldDB" id="A0A8J8P5P1"/>
<comment type="caution">
    <text evidence="4">The sequence shown here is derived from an EMBL/GenBank/DDBJ whole genome shotgun (WGS) entry which is preliminary data.</text>
</comment>
<proteinExistence type="predicted"/>
<feature type="compositionally biased region" description="Basic residues" evidence="3">
    <location>
        <begin position="201"/>
        <end position="212"/>
    </location>
</feature>
<keyword evidence="1" id="KW-0677">Repeat</keyword>
<dbReference type="Gene3D" id="2.20.70.10">
    <property type="match status" value="1"/>
</dbReference>
<feature type="compositionally biased region" description="Polar residues" evidence="3">
    <location>
        <begin position="1"/>
        <end position="12"/>
    </location>
</feature>
<keyword evidence="2" id="KW-0040">ANK repeat</keyword>
<dbReference type="SMART" id="SM00248">
    <property type="entry name" value="ANK"/>
    <property type="match status" value="4"/>
</dbReference>
<protein>
    <submittedName>
        <fullName evidence="4">Uncharacterized protein</fullName>
    </submittedName>
</protein>
<dbReference type="Proteomes" id="UP000785679">
    <property type="component" value="Unassembled WGS sequence"/>
</dbReference>
<dbReference type="InterPro" id="IPR002110">
    <property type="entry name" value="Ankyrin_rpt"/>
</dbReference>
<feature type="region of interest" description="Disordered" evidence="3">
    <location>
        <begin position="1"/>
        <end position="109"/>
    </location>
</feature>
<reference evidence="4" key="1">
    <citation type="submission" date="2019-06" db="EMBL/GenBank/DDBJ databases">
        <authorList>
            <person name="Zheng W."/>
        </authorList>
    </citation>
    <scope>NUCLEOTIDE SEQUENCE</scope>
    <source>
        <strain evidence="4">QDHG01</strain>
    </source>
</reference>
<feature type="compositionally biased region" description="Basic and acidic residues" evidence="3">
    <location>
        <begin position="170"/>
        <end position="181"/>
    </location>
</feature>
<accession>A0A8J8P5P1</accession>
<feature type="region of interest" description="Disordered" evidence="3">
    <location>
        <begin position="130"/>
        <end position="215"/>
    </location>
</feature>
<feature type="compositionally biased region" description="Basic and acidic residues" evidence="3">
    <location>
        <begin position="99"/>
        <end position="108"/>
    </location>
</feature>
<dbReference type="SUPFAM" id="SSF48403">
    <property type="entry name" value="Ankyrin repeat"/>
    <property type="match status" value="1"/>
</dbReference>
<gene>
    <name evidence="4" type="ORF">FGO68_gene15862</name>
</gene>
<evidence type="ECO:0000256" key="3">
    <source>
        <dbReference type="SAM" id="MobiDB-lite"/>
    </source>
</evidence>
<dbReference type="OrthoDB" id="408954at2759"/>
<feature type="compositionally biased region" description="Polar residues" evidence="3">
    <location>
        <begin position="46"/>
        <end position="62"/>
    </location>
</feature>
<keyword evidence="5" id="KW-1185">Reference proteome</keyword>
<dbReference type="PANTHER" id="PTHR24180:SF45">
    <property type="entry name" value="POLY [ADP-RIBOSE] POLYMERASE TANKYRASE"/>
    <property type="match status" value="1"/>
</dbReference>
<evidence type="ECO:0000313" key="5">
    <source>
        <dbReference type="Proteomes" id="UP000785679"/>
    </source>
</evidence>
<dbReference type="InterPro" id="IPR036770">
    <property type="entry name" value="Ankyrin_rpt-contain_sf"/>
</dbReference>
<dbReference type="Pfam" id="PF12796">
    <property type="entry name" value="Ank_2"/>
    <property type="match status" value="1"/>
</dbReference>
<dbReference type="Gene3D" id="1.25.40.20">
    <property type="entry name" value="Ankyrin repeat-containing domain"/>
    <property type="match status" value="1"/>
</dbReference>
<evidence type="ECO:0000256" key="2">
    <source>
        <dbReference type="ARBA" id="ARBA00023043"/>
    </source>
</evidence>
<name>A0A8J8P5P1_HALGN</name>
<sequence length="635" mass="73795">MNGINSNKSTSKQGGGGRASDFDSHQRNVLISDFDSGIEVRKKGSTQHSRIPSKQMVSSSKQLHSHKTSDYGGRPVNSLGVRDSDFDEDKNDQQMLYRRRLDDSRNDQHNLSLYQEAQLEIEHQMRVTTAATGASDQKPQTFSSTNEDLDQAKLRKDSTFMGSADEEEEEQKKKEVIQRFQDKKRKQQEQQENSENEKRAKSAAKKKKKKKPQQVMDISEEYDKYAMEQEMKYKGKTIYVDRPRDREREFQEQVYQQSYRPTNFDQFQQNFYPQPRDSGFTTNRSGLPVTARSQRNTFDPQFITKNPHMTTSRQSSRMMLMPSEPLTARSLAQQYPDHGEKWLIKPTPQGFLYFHLKSSRVYQWNFPKFFDPEIKGRRPYFVDHWIKKYDTKGKKYWQNMHTKHVQYVKPHSETYLLQAAIAGNLAFIELYVKSEGNLTLTDQQRRTALHHAVSNGHKEITAMLCEFSYALIEAQDINGCTPAFMAVRYNEADCLKLLISYDCNIHLKMRNGDTCLHVASAYNSLECMILLTNFGGMELYTQANRYGLKAIEIAKKMRNYECFEVLQKLERNVQYQNSIIEREIQSLEGSKPKSSRNLRSDYLGGAANYPLFSQRLGQKSGRREIIPQLPLNKLD</sequence>